<evidence type="ECO:0000313" key="3">
    <source>
        <dbReference type="Proteomes" id="UP000784294"/>
    </source>
</evidence>
<dbReference type="EMBL" id="CAAALY010125955">
    <property type="protein sequence ID" value="VEL31749.1"/>
    <property type="molecule type" value="Genomic_DNA"/>
</dbReference>
<accession>A0A3S5CS09</accession>
<gene>
    <name evidence="2" type="ORF">PXEA_LOCUS25189</name>
</gene>
<organism evidence="2 3">
    <name type="scientific">Protopolystoma xenopodis</name>
    <dbReference type="NCBI Taxonomy" id="117903"/>
    <lineage>
        <taxon>Eukaryota</taxon>
        <taxon>Metazoa</taxon>
        <taxon>Spiralia</taxon>
        <taxon>Lophotrochozoa</taxon>
        <taxon>Platyhelminthes</taxon>
        <taxon>Monogenea</taxon>
        <taxon>Polyopisthocotylea</taxon>
        <taxon>Polystomatidea</taxon>
        <taxon>Polystomatidae</taxon>
        <taxon>Protopolystoma</taxon>
    </lineage>
</organism>
<name>A0A3S5CS09_9PLAT</name>
<evidence type="ECO:0000313" key="2">
    <source>
        <dbReference type="EMBL" id="VEL31749.1"/>
    </source>
</evidence>
<dbReference type="InterPro" id="IPR033371">
    <property type="entry name" value="ARGLU1"/>
</dbReference>
<reference evidence="2" key="1">
    <citation type="submission" date="2018-11" db="EMBL/GenBank/DDBJ databases">
        <authorList>
            <consortium name="Pathogen Informatics"/>
        </authorList>
    </citation>
    <scope>NUCLEOTIDE SEQUENCE</scope>
</reference>
<dbReference type="AlphaFoldDB" id="A0A3S5CS09"/>
<protein>
    <submittedName>
        <fullName evidence="2">Uncharacterized protein</fullName>
    </submittedName>
</protein>
<comment type="caution">
    <text evidence="2">The sequence shown here is derived from an EMBL/GenBank/DDBJ whole genome shotgun (WGS) entry which is preliminary data.</text>
</comment>
<dbReference type="Pfam" id="PF15346">
    <property type="entry name" value="ARGLU"/>
    <property type="match status" value="1"/>
</dbReference>
<proteinExistence type="predicted"/>
<dbReference type="Proteomes" id="UP000784294">
    <property type="component" value="Unassembled WGS sequence"/>
</dbReference>
<keyword evidence="1" id="KW-0175">Coiled coil</keyword>
<sequence length="85" mass="10070">MLEEEVARRLERHLHEQLQHLLVERSSDFAAEVERRVEVERAEIERQRAEEAERKARQEVEAALRREVSVYDKFPICGGGQKKET</sequence>
<keyword evidence="3" id="KW-1185">Reference proteome</keyword>
<feature type="coiled-coil region" evidence="1">
    <location>
        <begin position="30"/>
        <end position="66"/>
    </location>
</feature>
<evidence type="ECO:0000256" key="1">
    <source>
        <dbReference type="SAM" id="Coils"/>
    </source>
</evidence>